<dbReference type="Gene3D" id="3.40.50.1820">
    <property type="entry name" value="alpha/beta hydrolase"/>
    <property type="match status" value="1"/>
</dbReference>
<keyword evidence="1" id="KW-0378">Hydrolase</keyword>
<dbReference type="Proteomes" id="UP000887566">
    <property type="component" value="Unplaced"/>
</dbReference>
<evidence type="ECO:0000256" key="1">
    <source>
        <dbReference type="ARBA" id="ARBA00022801"/>
    </source>
</evidence>
<dbReference type="SUPFAM" id="SSF53474">
    <property type="entry name" value="alpha/beta-Hydrolases"/>
    <property type="match status" value="1"/>
</dbReference>
<protein>
    <submittedName>
        <fullName evidence="4">Serine aminopeptidase S33 domain-containing protein</fullName>
    </submittedName>
</protein>
<dbReference type="GO" id="GO:0008474">
    <property type="term" value="F:palmitoyl-(protein) hydrolase activity"/>
    <property type="evidence" value="ECO:0007669"/>
    <property type="project" value="TreeGrafter"/>
</dbReference>
<accession>A0A914WR88</accession>
<dbReference type="AlphaFoldDB" id="A0A914WR88"/>
<sequence>MLPRRRFMLIKNLTMSFDSEVRYLTRSPRLPPLPYIKVYGDQTKATVIFVHGFCSDKDVDKAIRLQTLVTEKGYSFIRFDLTDHGEAVFPCKPGKDPHARKLLDFKVWKEDLRLVIEKLTPTENIILIGDSMGVWLSILNIIDLPDDKIKGLVGISSAVDFFERFNSSFFGADEEKRIAQGEVVWVRGPYGDYVGAKQLTDTAIDFQIFGKGKIPVRCPCRFVHRLGDVVALPETAMLLAKKLESKDVEIRFKKGGDHRMANDDDFELMVDAVQQILQLAEKD</sequence>
<keyword evidence="3" id="KW-1185">Reference proteome</keyword>
<dbReference type="GO" id="GO:0005739">
    <property type="term" value="C:mitochondrion"/>
    <property type="evidence" value="ECO:0007669"/>
    <property type="project" value="TreeGrafter"/>
</dbReference>
<name>A0A914WR88_9BILA</name>
<proteinExistence type="predicted"/>
<evidence type="ECO:0000313" key="4">
    <source>
        <dbReference type="WBParaSite" id="PSAMB.scaffold4958size13045.g25553.t1"/>
    </source>
</evidence>
<feature type="domain" description="Serine aminopeptidase S33" evidence="2">
    <location>
        <begin position="42"/>
        <end position="161"/>
    </location>
</feature>
<dbReference type="InterPro" id="IPR029058">
    <property type="entry name" value="AB_hydrolase_fold"/>
</dbReference>
<evidence type="ECO:0000313" key="3">
    <source>
        <dbReference type="Proteomes" id="UP000887566"/>
    </source>
</evidence>
<dbReference type="WBParaSite" id="PSAMB.scaffold4958size13045.g25553.t1">
    <property type="protein sequence ID" value="PSAMB.scaffold4958size13045.g25553.t1"/>
    <property type="gene ID" value="PSAMB.scaffold4958size13045.g25553"/>
</dbReference>
<dbReference type="GO" id="GO:0004553">
    <property type="term" value="F:hydrolase activity, hydrolyzing O-glycosyl compounds"/>
    <property type="evidence" value="ECO:0007669"/>
    <property type="project" value="TreeGrafter"/>
</dbReference>
<dbReference type="InterPro" id="IPR052382">
    <property type="entry name" value="ABHD10_acyl-thioesterase"/>
</dbReference>
<organism evidence="3 4">
    <name type="scientific">Plectus sambesii</name>
    <dbReference type="NCBI Taxonomy" id="2011161"/>
    <lineage>
        <taxon>Eukaryota</taxon>
        <taxon>Metazoa</taxon>
        <taxon>Ecdysozoa</taxon>
        <taxon>Nematoda</taxon>
        <taxon>Chromadorea</taxon>
        <taxon>Plectida</taxon>
        <taxon>Plectina</taxon>
        <taxon>Plectoidea</taxon>
        <taxon>Plectidae</taxon>
        <taxon>Plectus</taxon>
    </lineage>
</organism>
<dbReference type="InterPro" id="IPR022742">
    <property type="entry name" value="Hydrolase_4"/>
</dbReference>
<dbReference type="PANTHER" id="PTHR16138:SF7">
    <property type="entry name" value="PALMITOYL-PROTEIN THIOESTERASE ABHD10, MITOCHONDRIAL"/>
    <property type="match status" value="1"/>
</dbReference>
<evidence type="ECO:0000259" key="2">
    <source>
        <dbReference type="Pfam" id="PF12146"/>
    </source>
</evidence>
<dbReference type="PANTHER" id="PTHR16138">
    <property type="entry name" value="MYCOPHENOLIC ACID ACYL-GLUCURONIDE ESTERASE, MITOCHONDRIAL"/>
    <property type="match status" value="1"/>
</dbReference>
<dbReference type="Pfam" id="PF12146">
    <property type="entry name" value="Hydrolase_4"/>
    <property type="match status" value="1"/>
</dbReference>
<reference evidence="4" key="1">
    <citation type="submission" date="2022-11" db="UniProtKB">
        <authorList>
            <consortium name="WormBaseParasite"/>
        </authorList>
    </citation>
    <scope>IDENTIFICATION</scope>
</reference>